<proteinExistence type="predicted"/>
<evidence type="ECO:0008006" key="3">
    <source>
        <dbReference type="Google" id="ProtNLM"/>
    </source>
</evidence>
<accession>A0ABS4XI43</accession>
<dbReference type="RefSeq" id="WP_209999539.1">
    <property type="nucleotide sequence ID" value="NZ_BAAAJY010000009.1"/>
</dbReference>
<gene>
    <name evidence="1" type="ORF">JOF47_002850</name>
</gene>
<organism evidence="1 2">
    <name type="scientific">Paeniglutamicibacter kerguelensis</name>
    <dbReference type="NCBI Taxonomy" id="254788"/>
    <lineage>
        <taxon>Bacteria</taxon>
        <taxon>Bacillati</taxon>
        <taxon>Actinomycetota</taxon>
        <taxon>Actinomycetes</taxon>
        <taxon>Micrococcales</taxon>
        <taxon>Micrococcaceae</taxon>
        <taxon>Paeniglutamicibacter</taxon>
    </lineage>
</organism>
<evidence type="ECO:0000313" key="2">
    <source>
        <dbReference type="Proteomes" id="UP001296993"/>
    </source>
</evidence>
<name>A0ABS4XI43_9MICC</name>
<sequence length="60" mass="6874">MPNVHRDRESIITRGFFASEQAAREAIARHRDAEGFIDYPDAWDIRELPLDVLLPEPVAV</sequence>
<keyword evidence="2" id="KW-1185">Reference proteome</keyword>
<comment type="caution">
    <text evidence="1">The sequence shown here is derived from an EMBL/GenBank/DDBJ whole genome shotgun (WGS) entry which is preliminary data.</text>
</comment>
<protein>
    <recommendedName>
        <fullName evidence="3">SPOR domain-containing protein</fullName>
    </recommendedName>
</protein>
<evidence type="ECO:0000313" key="1">
    <source>
        <dbReference type="EMBL" id="MBP2387339.1"/>
    </source>
</evidence>
<reference evidence="1 2" key="1">
    <citation type="submission" date="2021-03" db="EMBL/GenBank/DDBJ databases">
        <title>Sequencing the genomes of 1000 actinobacteria strains.</title>
        <authorList>
            <person name="Klenk H.-P."/>
        </authorList>
    </citation>
    <scope>NUCLEOTIDE SEQUENCE [LARGE SCALE GENOMIC DNA]</scope>
    <source>
        <strain evidence="1 2">DSM 15797</strain>
    </source>
</reference>
<dbReference type="Proteomes" id="UP001296993">
    <property type="component" value="Unassembled WGS sequence"/>
</dbReference>
<dbReference type="EMBL" id="JAGIOF010000001">
    <property type="protein sequence ID" value="MBP2387339.1"/>
    <property type="molecule type" value="Genomic_DNA"/>
</dbReference>